<protein>
    <submittedName>
        <fullName evidence="3">Uncharacterized protein</fullName>
    </submittedName>
</protein>
<evidence type="ECO:0000313" key="3">
    <source>
        <dbReference type="EMBL" id="KAG5461078.1"/>
    </source>
</evidence>
<proteinExistence type="predicted"/>
<dbReference type="Proteomes" id="UP000673691">
    <property type="component" value="Unassembled WGS sequence"/>
</dbReference>
<feature type="compositionally biased region" description="Pro residues" evidence="1">
    <location>
        <begin position="237"/>
        <end position="252"/>
    </location>
</feature>
<accession>A0A8H8DJV8</accession>
<gene>
    <name evidence="3" type="ORF">BJ554DRAFT_6787</name>
</gene>
<feature type="compositionally biased region" description="Basic residues" evidence="1">
    <location>
        <begin position="258"/>
        <end position="273"/>
    </location>
</feature>
<feature type="compositionally biased region" description="Basic and acidic residues" evidence="1">
    <location>
        <begin position="66"/>
        <end position="75"/>
    </location>
</feature>
<feature type="signal peptide" evidence="2">
    <location>
        <begin position="1"/>
        <end position="24"/>
    </location>
</feature>
<feature type="non-terminal residue" evidence="3">
    <location>
        <position position="291"/>
    </location>
</feature>
<feature type="compositionally biased region" description="Basic and acidic residues" evidence="1">
    <location>
        <begin position="171"/>
        <end position="185"/>
    </location>
</feature>
<dbReference type="AlphaFoldDB" id="A0A8H8DJV8"/>
<reference evidence="3 4" key="1">
    <citation type="journal article" name="Sci. Rep.">
        <title>Genome-scale phylogenetic analyses confirm Olpidium as the closest living zoosporic fungus to the non-flagellated, terrestrial fungi.</title>
        <authorList>
            <person name="Chang Y."/>
            <person name="Rochon D."/>
            <person name="Sekimoto S."/>
            <person name="Wang Y."/>
            <person name="Chovatia M."/>
            <person name="Sandor L."/>
            <person name="Salamov A."/>
            <person name="Grigoriev I.V."/>
            <person name="Stajich J.E."/>
            <person name="Spatafora J.W."/>
        </authorList>
    </citation>
    <scope>NUCLEOTIDE SEQUENCE [LARGE SCALE GENOMIC DNA]</scope>
    <source>
        <strain evidence="3">S191</strain>
    </source>
</reference>
<dbReference type="EMBL" id="JAEFCI010004240">
    <property type="protein sequence ID" value="KAG5461078.1"/>
    <property type="molecule type" value="Genomic_DNA"/>
</dbReference>
<evidence type="ECO:0000256" key="1">
    <source>
        <dbReference type="SAM" id="MobiDB-lite"/>
    </source>
</evidence>
<feature type="chain" id="PRO_5034850287" evidence="2">
    <location>
        <begin position="25"/>
        <end position="291"/>
    </location>
</feature>
<feature type="compositionally biased region" description="Low complexity" evidence="1">
    <location>
        <begin position="126"/>
        <end position="138"/>
    </location>
</feature>
<name>A0A8H8DJV8_9FUNG</name>
<feature type="region of interest" description="Disordered" evidence="1">
    <location>
        <begin position="47"/>
        <end position="291"/>
    </location>
</feature>
<organism evidence="3 4">
    <name type="scientific">Olpidium bornovanus</name>
    <dbReference type="NCBI Taxonomy" id="278681"/>
    <lineage>
        <taxon>Eukaryota</taxon>
        <taxon>Fungi</taxon>
        <taxon>Fungi incertae sedis</taxon>
        <taxon>Olpidiomycota</taxon>
        <taxon>Olpidiomycotina</taxon>
        <taxon>Olpidiomycetes</taxon>
        <taxon>Olpidiales</taxon>
        <taxon>Olpidiaceae</taxon>
        <taxon>Olpidium</taxon>
    </lineage>
</organism>
<evidence type="ECO:0000313" key="4">
    <source>
        <dbReference type="Proteomes" id="UP000673691"/>
    </source>
</evidence>
<keyword evidence="2" id="KW-0732">Signal</keyword>
<keyword evidence="4" id="KW-1185">Reference proteome</keyword>
<sequence>PPAADRVSGLSLSLSLFFLSLWWAKDKSNPREKDLLPPLPNMLPGLGFRAGGPRLATAAGGRVRSRRPDSRRPIASERGPLRPARRRPPRPCPAVGAVPNRACRGTARTLPGDFPPLRKTGKSAEYRSSLSASQSSYSTGNEPKPLTPRPTTTTTNTARRSSAHCSPSVGAREEKPSVGAREEKPSVGAREKKKKKPSVGAPLSLVRAHGSRSFDTALPSVGAPLAVRRRTARRPFGAPPSPSVGAPLPPVRRPALAVRRRTAPARPAHRSRRPSTLARKNRPSTLAKKNR</sequence>
<evidence type="ECO:0000256" key="2">
    <source>
        <dbReference type="SAM" id="SignalP"/>
    </source>
</evidence>
<comment type="caution">
    <text evidence="3">The sequence shown here is derived from an EMBL/GenBank/DDBJ whole genome shotgun (WGS) entry which is preliminary data.</text>
</comment>
<feature type="non-terminal residue" evidence="3">
    <location>
        <position position="1"/>
    </location>
</feature>